<dbReference type="InterPro" id="IPR025250">
    <property type="entry name" value="DUF4199"/>
</dbReference>
<feature type="transmembrane region" description="Helical" evidence="1">
    <location>
        <begin position="141"/>
        <end position="164"/>
    </location>
</feature>
<protein>
    <recommendedName>
        <fullName evidence="4">DUF4199 domain-containing protein</fullName>
    </recommendedName>
</protein>
<keyword evidence="3" id="KW-1185">Reference proteome</keyword>
<accession>A0A518K3H1</accession>
<gene>
    <name evidence="2" type="ORF">Spa11_04690</name>
</gene>
<dbReference type="AlphaFoldDB" id="A0A518K3H1"/>
<evidence type="ECO:0000313" key="3">
    <source>
        <dbReference type="Proteomes" id="UP000316426"/>
    </source>
</evidence>
<feature type="transmembrane region" description="Helical" evidence="1">
    <location>
        <begin position="36"/>
        <end position="58"/>
    </location>
</feature>
<keyword evidence="1" id="KW-0812">Transmembrane</keyword>
<keyword evidence="1" id="KW-1133">Transmembrane helix</keyword>
<proteinExistence type="predicted"/>
<keyword evidence="1" id="KW-0472">Membrane</keyword>
<evidence type="ECO:0000256" key="1">
    <source>
        <dbReference type="SAM" id="Phobius"/>
    </source>
</evidence>
<dbReference type="KEGG" id="bmei:Spa11_04690"/>
<reference evidence="2 3" key="1">
    <citation type="submission" date="2019-02" db="EMBL/GenBank/DDBJ databases">
        <title>Deep-cultivation of Planctomycetes and their phenomic and genomic characterization uncovers novel biology.</title>
        <authorList>
            <person name="Wiegand S."/>
            <person name="Jogler M."/>
            <person name="Boedeker C."/>
            <person name="Pinto D."/>
            <person name="Vollmers J."/>
            <person name="Rivas-Marin E."/>
            <person name="Kohn T."/>
            <person name="Peeters S.H."/>
            <person name="Heuer A."/>
            <person name="Rast P."/>
            <person name="Oberbeckmann S."/>
            <person name="Bunk B."/>
            <person name="Jeske O."/>
            <person name="Meyerdierks A."/>
            <person name="Storesund J.E."/>
            <person name="Kallscheuer N."/>
            <person name="Luecker S."/>
            <person name="Lage O.M."/>
            <person name="Pohl T."/>
            <person name="Merkel B.J."/>
            <person name="Hornburger P."/>
            <person name="Mueller R.-W."/>
            <person name="Bruemmer F."/>
            <person name="Labrenz M."/>
            <person name="Spormann A.M."/>
            <person name="Op den Camp H."/>
            <person name="Overmann J."/>
            <person name="Amann R."/>
            <person name="Jetten M.S.M."/>
            <person name="Mascher T."/>
            <person name="Medema M.H."/>
            <person name="Devos D.P."/>
            <person name="Kaster A.-K."/>
            <person name="Ovreas L."/>
            <person name="Rohde M."/>
            <person name="Galperin M.Y."/>
            <person name="Jogler C."/>
        </authorList>
    </citation>
    <scope>NUCLEOTIDE SEQUENCE [LARGE SCALE GENOMIC DNA]</scope>
    <source>
        <strain evidence="2 3">Spa11</strain>
    </source>
</reference>
<evidence type="ECO:0000313" key="2">
    <source>
        <dbReference type="EMBL" id="QDV72295.1"/>
    </source>
</evidence>
<feature type="transmembrane region" description="Helical" evidence="1">
    <location>
        <begin position="12"/>
        <end position="30"/>
    </location>
</feature>
<dbReference type="Pfam" id="PF13858">
    <property type="entry name" value="DUF4199"/>
    <property type="match status" value="1"/>
</dbReference>
<evidence type="ECO:0008006" key="4">
    <source>
        <dbReference type="Google" id="ProtNLM"/>
    </source>
</evidence>
<name>A0A518K3H1_9BACT</name>
<dbReference type="RefSeq" id="WP_197529679.1">
    <property type="nucleotide sequence ID" value="NZ_CP036349.1"/>
</dbReference>
<dbReference type="Proteomes" id="UP000316426">
    <property type="component" value="Chromosome"/>
</dbReference>
<organism evidence="2 3">
    <name type="scientific">Botrimarina mediterranea</name>
    <dbReference type="NCBI Taxonomy" id="2528022"/>
    <lineage>
        <taxon>Bacteria</taxon>
        <taxon>Pseudomonadati</taxon>
        <taxon>Planctomycetota</taxon>
        <taxon>Planctomycetia</taxon>
        <taxon>Pirellulales</taxon>
        <taxon>Lacipirellulaceae</taxon>
        <taxon>Botrimarina</taxon>
    </lineage>
</organism>
<dbReference type="EMBL" id="CP036349">
    <property type="protein sequence ID" value="QDV72295.1"/>
    <property type="molecule type" value="Genomic_DNA"/>
</dbReference>
<feature type="transmembrane region" description="Helical" evidence="1">
    <location>
        <begin position="70"/>
        <end position="95"/>
    </location>
</feature>
<sequence length="175" mass="19312">MRRDLFHALDWGAAIGLVNLVWLYAAYYLGLHTNGIAVFQVFMTVWLLLTCIGFVLALRSAKRRDPQRGYLSGVLFGAVAALASAVMAVVAQVGYFKVVHPEWPEYMAQQTREHFAAHGASAEQIAQFEAQARDYFTLSNYAVSSAITAFVLGMLVSAIAMLFLRRRPVAEAPVP</sequence>